<dbReference type="AlphaFoldDB" id="Q9ER14"/>
<reference evidence="1" key="1">
    <citation type="journal article" date="2001" name="Life Sci.">
        <title>Regional expression of the splice variants of Kv4.3 in rat brain and effects of C-terminus deletion on expressed K+ currents.</title>
        <authorList>
            <person name="Ohya S."/>
            <person name="Tanaka M."/>
            <person name="Oku T."/>
            <person name="Furuyama T."/>
            <person name="Mori N."/>
            <person name="Giles W.R."/>
            <person name="Watanabe M."/>
            <person name="Imaizumi Y."/>
        </authorList>
    </citation>
    <scope>NUCLEOTIDE SEQUENCE</scope>
    <source>
        <tissue evidence="1">Brain</tissue>
    </source>
</reference>
<feature type="non-terminal residue" evidence="1">
    <location>
        <position position="1"/>
    </location>
</feature>
<proteinExistence type="evidence at transcript level"/>
<name>Q9ER14_RAT</name>
<accession>Q9ER14</accession>
<protein>
    <submittedName>
        <fullName evidence="1">A-type K channel Kv4.3</fullName>
    </submittedName>
</protein>
<dbReference type="EMBL" id="AB008805">
    <property type="protein sequence ID" value="BAB20260.1"/>
    <property type="molecule type" value="mRNA"/>
</dbReference>
<organism evidence="1">
    <name type="scientific">Rattus norvegicus</name>
    <name type="common">Rat</name>
    <dbReference type="NCBI Taxonomy" id="10116"/>
    <lineage>
        <taxon>Eukaryota</taxon>
        <taxon>Metazoa</taxon>
        <taxon>Chordata</taxon>
        <taxon>Craniata</taxon>
        <taxon>Vertebrata</taxon>
        <taxon>Euteleostomi</taxon>
        <taxon>Mammalia</taxon>
        <taxon>Eutheria</taxon>
        <taxon>Euarchontoglires</taxon>
        <taxon>Glires</taxon>
        <taxon>Rodentia</taxon>
        <taxon>Myomorpha</taxon>
        <taxon>Muroidea</taxon>
        <taxon>Muridae</taxon>
        <taxon>Murinae</taxon>
        <taxon>Rattus</taxon>
    </lineage>
</organism>
<feature type="non-terminal residue" evidence="1">
    <location>
        <position position="33"/>
    </location>
</feature>
<evidence type="ECO:0000313" key="1">
    <source>
        <dbReference type="EMBL" id="BAB20260.1"/>
    </source>
</evidence>
<sequence>TSRSSLNLKAGCLPGQGLVGVLRPNNSCFWRPQ</sequence>